<evidence type="ECO:0000256" key="1">
    <source>
        <dbReference type="SAM" id="Phobius"/>
    </source>
</evidence>
<dbReference type="PRINTS" id="PR00118">
    <property type="entry name" value="BLACTAMASEA"/>
</dbReference>
<dbReference type="EMBL" id="WBXO01000001">
    <property type="protein sequence ID" value="KAB2954128.1"/>
    <property type="molecule type" value="Genomic_DNA"/>
</dbReference>
<evidence type="ECO:0000259" key="2">
    <source>
        <dbReference type="Pfam" id="PF13354"/>
    </source>
</evidence>
<dbReference type="OrthoDB" id="9775096at2"/>
<sequence>MASLLRKGGRKKSFIYLSTLFLLTCTIMTSWYLWKQQQISSLQFIVYFQEREDKTASTETINYNQLEEKIKSQLYRFGGTYGLYVEDLTTGNKLEINADKSFPAASVIKVPLVLFLYSLALDDRVDLDEKIVFEEKDREAGTGILKTQAVGSSYTLRQLAQYTIEYSDNSATNMIMRRVGRENFYFFLRLMGAEIIPLGPGKGNIMCARDAGLYLKGVMVLRELHPEYGQEILQHLLNSKFEDRIPAGVPQGVQVANKIGTQVNVINDAAIVLLEGRPYILAVLTSHIHEQEAVGAIAQISRLIFEHHRQYVPLDILNENTPVQ</sequence>
<dbReference type="Pfam" id="PF13354">
    <property type="entry name" value="Beta-lactamase2"/>
    <property type="match status" value="1"/>
</dbReference>
<keyword evidence="4" id="KW-1185">Reference proteome</keyword>
<proteinExistence type="predicted"/>
<dbReference type="SUPFAM" id="SSF56601">
    <property type="entry name" value="beta-lactamase/transpeptidase-like"/>
    <property type="match status" value="1"/>
</dbReference>
<feature type="domain" description="Beta-lactamase class A catalytic" evidence="2">
    <location>
        <begin position="82"/>
        <end position="285"/>
    </location>
</feature>
<comment type="caution">
    <text evidence="3">The sequence shown here is derived from an EMBL/GenBank/DDBJ whole genome shotgun (WGS) entry which is preliminary data.</text>
</comment>
<dbReference type="Proteomes" id="UP000468766">
    <property type="component" value="Unassembled WGS sequence"/>
</dbReference>
<organism evidence="3 4">
    <name type="scientific">Heliorestis acidaminivorans</name>
    <dbReference type="NCBI Taxonomy" id="553427"/>
    <lineage>
        <taxon>Bacteria</taxon>
        <taxon>Bacillati</taxon>
        <taxon>Bacillota</taxon>
        <taxon>Clostridia</taxon>
        <taxon>Eubacteriales</taxon>
        <taxon>Heliobacteriaceae</taxon>
        <taxon>Heliorestis</taxon>
    </lineage>
</organism>
<dbReference type="GO" id="GO:0046677">
    <property type="term" value="P:response to antibiotic"/>
    <property type="evidence" value="ECO:0007669"/>
    <property type="project" value="InterPro"/>
</dbReference>
<dbReference type="Gene3D" id="3.40.710.10">
    <property type="entry name" value="DD-peptidase/beta-lactamase superfamily"/>
    <property type="match status" value="1"/>
</dbReference>
<gene>
    <name evidence="3" type="ORF">F9B85_00020</name>
</gene>
<dbReference type="InterPro" id="IPR000871">
    <property type="entry name" value="Beta-lactam_class-A"/>
</dbReference>
<evidence type="ECO:0000313" key="4">
    <source>
        <dbReference type="Proteomes" id="UP000468766"/>
    </source>
</evidence>
<dbReference type="InterPro" id="IPR012338">
    <property type="entry name" value="Beta-lactam/transpept-like"/>
</dbReference>
<dbReference type="RefSeq" id="WP_151617574.1">
    <property type="nucleotide sequence ID" value="NZ_WBXO01000001.1"/>
</dbReference>
<dbReference type="InterPro" id="IPR045155">
    <property type="entry name" value="Beta-lactam_cat"/>
</dbReference>
<evidence type="ECO:0000313" key="3">
    <source>
        <dbReference type="EMBL" id="KAB2954128.1"/>
    </source>
</evidence>
<dbReference type="PANTHER" id="PTHR35333">
    <property type="entry name" value="BETA-LACTAMASE"/>
    <property type="match status" value="1"/>
</dbReference>
<feature type="transmembrane region" description="Helical" evidence="1">
    <location>
        <begin position="14"/>
        <end position="34"/>
    </location>
</feature>
<dbReference type="GO" id="GO:0008800">
    <property type="term" value="F:beta-lactamase activity"/>
    <property type="evidence" value="ECO:0007669"/>
    <property type="project" value="InterPro"/>
</dbReference>
<keyword evidence="1" id="KW-1133">Transmembrane helix</keyword>
<name>A0A6I0F975_9FIRM</name>
<dbReference type="AlphaFoldDB" id="A0A6I0F975"/>
<keyword evidence="1" id="KW-0472">Membrane</keyword>
<reference evidence="3 4" key="1">
    <citation type="submission" date="2019-10" db="EMBL/GenBank/DDBJ databases">
        <title>Whole-genome sequence of the extremophile Heliorestis acidaminivorans DSM 24790.</title>
        <authorList>
            <person name="Kyndt J.A."/>
            <person name="Meyer T.E."/>
        </authorList>
    </citation>
    <scope>NUCLEOTIDE SEQUENCE [LARGE SCALE GENOMIC DNA]</scope>
    <source>
        <strain evidence="3 4">DSM 24790</strain>
    </source>
</reference>
<keyword evidence="1" id="KW-0812">Transmembrane</keyword>
<dbReference type="PANTHER" id="PTHR35333:SF3">
    <property type="entry name" value="BETA-LACTAMASE-TYPE TRANSPEPTIDASE FOLD CONTAINING PROTEIN"/>
    <property type="match status" value="1"/>
</dbReference>
<protein>
    <submittedName>
        <fullName evidence="3">Serine hydrolase</fullName>
    </submittedName>
</protein>
<dbReference type="GO" id="GO:0030655">
    <property type="term" value="P:beta-lactam antibiotic catabolic process"/>
    <property type="evidence" value="ECO:0007669"/>
    <property type="project" value="InterPro"/>
</dbReference>
<keyword evidence="3" id="KW-0378">Hydrolase</keyword>
<accession>A0A6I0F975</accession>